<comment type="caution">
    <text evidence="2">The sequence shown here is derived from an EMBL/GenBank/DDBJ whole genome shotgun (WGS) entry which is preliminary data.</text>
</comment>
<reference evidence="2" key="1">
    <citation type="submission" date="2019-03" db="EMBL/GenBank/DDBJ databases">
        <title>Improved annotation for the trematode Fasciola hepatica.</title>
        <authorList>
            <person name="Choi Y.-J."/>
            <person name="Martin J."/>
            <person name="Mitreva M."/>
        </authorList>
    </citation>
    <scope>NUCLEOTIDE SEQUENCE [LARGE SCALE GENOMIC DNA]</scope>
</reference>
<dbReference type="AlphaFoldDB" id="A0A4E0R5F2"/>
<evidence type="ECO:0000313" key="2">
    <source>
        <dbReference type="EMBL" id="THD21896.1"/>
    </source>
</evidence>
<name>A0A4E0R5F2_FASHE</name>
<proteinExistence type="predicted"/>
<gene>
    <name evidence="2" type="ORF">D915_006807</name>
</gene>
<evidence type="ECO:0000256" key="1">
    <source>
        <dbReference type="SAM" id="MobiDB-lite"/>
    </source>
</evidence>
<protein>
    <submittedName>
        <fullName evidence="2">Uncharacterized protein</fullName>
    </submittedName>
</protein>
<keyword evidence="3" id="KW-1185">Reference proteome</keyword>
<organism evidence="2 3">
    <name type="scientific">Fasciola hepatica</name>
    <name type="common">Liver fluke</name>
    <dbReference type="NCBI Taxonomy" id="6192"/>
    <lineage>
        <taxon>Eukaryota</taxon>
        <taxon>Metazoa</taxon>
        <taxon>Spiralia</taxon>
        <taxon>Lophotrochozoa</taxon>
        <taxon>Platyhelminthes</taxon>
        <taxon>Trematoda</taxon>
        <taxon>Digenea</taxon>
        <taxon>Plagiorchiida</taxon>
        <taxon>Echinostomata</taxon>
        <taxon>Echinostomatoidea</taxon>
        <taxon>Fasciolidae</taxon>
        <taxon>Fasciola</taxon>
    </lineage>
</organism>
<accession>A0A4E0R5F2</accession>
<evidence type="ECO:0000313" key="3">
    <source>
        <dbReference type="Proteomes" id="UP000230066"/>
    </source>
</evidence>
<feature type="compositionally biased region" description="Basic and acidic residues" evidence="1">
    <location>
        <begin position="109"/>
        <end position="118"/>
    </location>
</feature>
<dbReference type="Proteomes" id="UP000230066">
    <property type="component" value="Unassembled WGS sequence"/>
</dbReference>
<feature type="region of interest" description="Disordered" evidence="1">
    <location>
        <begin position="82"/>
        <end position="118"/>
    </location>
</feature>
<sequence>MQYRDAMTVINHQMNRVLELKKIDAWRNQFTLDHFFRQNNRVKVVLYFYVPTSSLEDPTRNENLEQDLRSVLHNLKSRDGLRATDVDLQADPPKQTTDESANETEMEYVPDKKKIVLP</sequence>
<dbReference type="EMBL" id="JXXN02003156">
    <property type="protein sequence ID" value="THD21896.1"/>
    <property type="molecule type" value="Genomic_DNA"/>
</dbReference>